<dbReference type="OMA" id="VEIIMIC"/>
<name>A0A087UJP3_STEMI</name>
<feature type="domain" description="RRM" evidence="3">
    <location>
        <begin position="183"/>
        <end position="261"/>
    </location>
</feature>
<dbReference type="EMBL" id="KK120131">
    <property type="protein sequence ID" value="KFM77582.1"/>
    <property type="molecule type" value="Genomic_DNA"/>
</dbReference>
<accession>A0A087UJP3</accession>
<evidence type="ECO:0000259" key="3">
    <source>
        <dbReference type="PROSITE" id="PS50102"/>
    </source>
</evidence>
<keyword evidence="1 2" id="KW-0694">RNA-binding</keyword>
<proteinExistence type="predicted"/>
<dbReference type="SMART" id="SM00360">
    <property type="entry name" value="RRM"/>
    <property type="match status" value="2"/>
</dbReference>
<evidence type="ECO:0000256" key="1">
    <source>
        <dbReference type="ARBA" id="ARBA00022884"/>
    </source>
</evidence>
<dbReference type="Pfam" id="PF00076">
    <property type="entry name" value="RRM_1"/>
    <property type="match status" value="2"/>
</dbReference>
<evidence type="ECO:0000313" key="5">
    <source>
        <dbReference type="Proteomes" id="UP000054359"/>
    </source>
</evidence>
<dbReference type="PANTHER" id="PTHR48025">
    <property type="entry name" value="OS02G0815200 PROTEIN"/>
    <property type="match status" value="1"/>
</dbReference>
<dbReference type="InterPro" id="IPR050502">
    <property type="entry name" value="Euk_RNA-bind_prot"/>
</dbReference>
<dbReference type="PROSITE" id="PS50102">
    <property type="entry name" value="RRM"/>
    <property type="match status" value="2"/>
</dbReference>
<evidence type="ECO:0000313" key="4">
    <source>
        <dbReference type="EMBL" id="KFM77582.1"/>
    </source>
</evidence>
<gene>
    <name evidence="4" type="ORF">X975_19012</name>
</gene>
<feature type="non-terminal residue" evidence="4">
    <location>
        <position position="266"/>
    </location>
</feature>
<organism evidence="4 5">
    <name type="scientific">Stegodyphus mimosarum</name>
    <name type="common">African social velvet spider</name>
    <dbReference type="NCBI Taxonomy" id="407821"/>
    <lineage>
        <taxon>Eukaryota</taxon>
        <taxon>Metazoa</taxon>
        <taxon>Ecdysozoa</taxon>
        <taxon>Arthropoda</taxon>
        <taxon>Chelicerata</taxon>
        <taxon>Arachnida</taxon>
        <taxon>Araneae</taxon>
        <taxon>Araneomorphae</taxon>
        <taxon>Entelegynae</taxon>
        <taxon>Eresoidea</taxon>
        <taxon>Eresidae</taxon>
        <taxon>Stegodyphus</taxon>
    </lineage>
</organism>
<dbReference type="GO" id="GO:0003729">
    <property type="term" value="F:mRNA binding"/>
    <property type="evidence" value="ECO:0007669"/>
    <property type="project" value="TreeGrafter"/>
</dbReference>
<dbReference type="CDD" id="cd00590">
    <property type="entry name" value="RRM_SF"/>
    <property type="match status" value="2"/>
</dbReference>
<dbReference type="InterPro" id="IPR012677">
    <property type="entry name" value="Nucleotide-bd_a/b_plait_sf"/>
</dbReference>
<dbReference type="InterPro" id="IPR035979">
    <property type="entry name" value="RBD_domain_sf"/>
</dbReference>
<dbReference type="AlphaFoldDB" id="A0A087UJP3"/>
<reference evidence="4 5" key="1">
    <citation type="submission" date="2013-11" db="EMBL/GenBank/DDBJ databases">
        <title>Genome sequencing of Stegodyphus mimosarum.</title>
        <authorList>
            <person name="Bechsgaard J."/>
        </authorList>
    </citation>
    <scope>NUCLEOTIDE SEQUENCE [LARGE SCALE GENOMIC DNA]</scope>
</reference>
<sequence>MCDIYVGNYPNTYTADDVLELFDDFEGIILQRYVKKGQKCYSFLTCVDESQLLDVVTSMHNLIVDGRNLIVRAKDQDLQEIIEEALEEQGAALPLRLHESKTVHRGASQLKVNKTKFEDKYSKTKNGRYLNGCGYSLNKDHQAQKLSGPKIYGSVETLSSESNISGKQSSLSRDDKATRQAFSYVSVLNFPLGTSVQDLYKLFSDFDPVEIIMICNEPRMDRTLTEAVVCLSSEETAANAILNLDNTLYRRRIILVNDFKDFSLIP</sequence>
<dbReference type="PANTHER" id="PTHR48025:SF1">
    <property type="entry name" value="RRM DOMAIN-CONTAINING PROTEIN"/>
    <property type="match status" value="1"/>
</dbReference>
<dbReference type="SUPFAM" id="SSF54928">
    <property type="entry name" value="RNA-binding domain, RBD"/>
    <property type="match status" value="1"/>
</dbReference>
<dbReference type="Proteomes" id="UP000054359">
    <property type="component" value="Unassembled WGS sequence"/>
</dbReference>
<feature type="domain" description="RRM" evidence="3">
    <location>
        <begin position="2"/>
        <end position="76"/>
    </location>
</feature>
<keyword evidence="5" id="KW-1185">Reference proteome</keyword>
<dbReference type="OrthoDB" id="1879688at2759"/>
<dbReference type="InterPro" id="IPR000504">
    <property type="entry name" value="RRM_dom"/>
</dbReference>
<evidence type="ECO:0000256" key="2">
    <source>
        <dbReference type="PROSITE-ProRule" id="PRU00176"/>
    </source>
</evidence>
<protein>
    <recommendedName>
        <fullName evidence="3">RRM domain-containing protein</fullName>
    </recommendedName>
</protein>
<dbReference type="Gene3D" id="3.30.70.330">
    <property type="match status" value="2"/>
</dbReference>